<name>A0ABQ5EDF0_9ASTR</name>
<proteinExistence type="predicted"/>
<comment type="caution">
    <text evidence="1">The sequence shown here is derived from an EMBL/GenBank/DDBJ whole genome shotgun (WGS) entry which is preliminary data.</text>
</comment>
<dbReference type="EMBL" id="BQNB010016191">
    <property type="protein sequence ID" value="GJT48891.1"/>
    <property type="molecule type" value="Genomic_DNA"/>
</dbReference>
<accession>A0ABQ5EDF0</accession>
<evidence type="ECO:0000313" key="2">
    <source>
        <dbReference type="Proteomes" id="UP001151760"/>
    </source>
</evidence>
<reference evidence="1" key="1">
    <citation type="journal article" date="2022" name="Int. J. Mol. Sci.">
        <title>Draft Genome of Tanacetum Coccineum: Genomic Comparison of Closely Related Tanacetum-Family Plants.</title>
        <authorList>
            <person name="Yamashiro T."/>
            <person name="Shiraishi A."/>
            <person name="Nakayama K."/>
            <person name="Satake H."/>
        </authorList>
    </citation>
    <scope>NUCLEOTIDE SEQUENCE</scope>
</reference>
<sequence length="129" mass="14783">MRMIRVRSSPFREINLEKDLVLTFLPGLARYGKKAIEEDEIKPILIEPNPSPINSNFLTISPSLKDFTVHIPYTNVKTFKDDVLPNHVGDKELKSSLWHWNWKDDKEGEGRQGCIPVNIAVHSGIDDIF</sequence>
<gene>
    <name evidence="1" type="ORF">Tco_0975048</name>
</gene>
<evidence type="ECO:0000313" key="1">
    <source>
        <dbReference type="EMBL" id="GJT48891.1"/>
    </source>
</evidence>
<organism evidence="1 2">
    <name type="scientific">Tanacetum coccineum</name>
    <dbReference type="NCBI Taxonomy" id="301880"/>
    <lineage>
        <taxon>Eukaryota</taxon>
        <taxon>Viridiplantae</taxon>
        <taxon>Streptophyta</taxon>
        <taxon>Embryophyta</taxon>
        <taxon>Tracheophyta</taxon>
        <taxon>Spermatophyta</taxon>
        <taxon>Magnoliopsida</taxon>
        <taxon>eudicotyledons</taxon>
        <taxon>Gunneridae</taxon>
        <taxon>Pentapetalae</taxon>
        <taxon>asterids</taxon>
        <taxon>campanulids</taxon>
        <taxon>Asterales</taxon>
        <taxon>Asteraceae</taxon>
        <taxon>Asteroideae</taxon>
        <taxon>Anthemideae</taxon>
        <taxon>Anthemidinae</taxon>
        <taxon>Tanacetum</taxon>
    </lineage>
</organism>
<protein>
    <submittedName>
        <fullName evidence="1">Uncharacterized protein</fullName>
    </submittedName>
</protein>
<keyword evidence="2" id="KW-1185">Reference proteome</keyword>
<dbReference type="Proteomes" id="UP001151760">
    <property type="component" value="Unassembled WGS sequence"/>
</dbReference>
<reference evidence="1" key="2">
    <citation type="submission" date="2022-01" db="EMBL/GenBank/DDBJ databases">
        <authorList>
            <person name="Yamashiro T."/>
            <person name="Shiraishi A."/>
            <person name="Satake H."/>
            <person name="Nakayama K."/>
        </authorList>
    </citation>
    <scope>NUCLEOTIDE SEQUENCE</scope>
</reference>